<sequence>MSLFQSALDFLAGPGSLGAASRDQNDFVGQVVELGDMKLRIKRVIAEGERRPAAR</sequence>
<dbReference type="GeneTree" id="ENSGT00940000159527"/>
<proteinExistence type="predicted"/>
<dbReference type="Proteomes" id="UP000007635">
    <property type="component" value="Chromosome XIII"/>
</dbReference>
<protein>
    <submittedName>
        <fullName evidence="1">Uncharacterized protein</fullName>
    </submittedName>
</protein>
<dbReference type="AlphaFoldDB" id="A0AAQ4QUA8"/>
<dbReference type="Ensembl" id="ENSGACT00000059616.1">
    <property type="protein sequence ID" value="ENSGACP00000054068.1"/>
    <property type="gene ID" value="ENSGACG00000031512.1"/>
</dbReference>
<reference evidence="1" key="2">
    <citation type="submission" date="2025-08" db="UniProtKB">
        <authorList>
            <consortium name="Ensembl"/>
        </authorList>
    </citation>
    <scope>IDENTIFICATION</scope>
</reference>
<evidence type="ECO:0000313" key="2">
    <source>
        <dbReference type="Proteomes" id="UP000007635"/>
    </source>
</evidence>
<evidence type="ECO:0000313" key="1">
    <source>
        <dbReference type="Ensembl" id="ENSGACP00000054068.1"/>
    </source>
</evidence>
<accession>A0AAQ4QUA8</accession>
<organism evidence="1 2">
    <name type="scientific">Gasterosteus aculeatus aculeatus</name>
    <name type="common">three-spined stickleback</name>
    <dbReference type="NCBI Taxonomy" id="481459"/>
    <lineage>
        <taxon>Eukaryota</taxon>
        <taxon>Metazoa</taxon>
        <taxon>Chordata</taxon>
        <taxon>Craniata</taxon>
        <taxon>Vertebrata</taxon>
        <taxon>Euteleostomi</taxon>
        <taxon>Actinopterygii</taxon>
        <taxon>Neopterygii</taxon>
        <taxon>Teleostei</taxon>
        <taxon>Neoteleostei</taxon>
        <taxon>Acanthomorphata</taxon>
        <taxon>Eupercaria</taxon>
        <taxon>Perciformes</taxon>
        <taxon>Cottioidei</taxon>
        <taxon>Gasterosteales</taxon>
        <taxon>Gasterosteidae</taxon>
        <taxon>Gasterosteus</taxon>
    </lineage>
</organism>
<name>A0AAQ4QUA8_GASAC</name>
<reference evidence="1" key="3">
    <citation type="submission" date="2025-09" db="UniProtKB">
        <authorList>
            <consortium name="Ensembl"/>
        </authorList>
    </citation>
    <scope>IDENTIFICATION</scope>
</reference>
<reference evidence="1 2" key="1">
    <citation type="journal article" date="2021" name="G3 (Bethesda)">
        <title>Improved contiguity of the threespine stickleback genome using long-read sequencing.</title>
        <authorList>
            <person name="Nath S."/>
            <person name="Shaw D.E."/>
            <person name="White M.A."/>
        </authorList>
    </citation>
    <scope>NUCLEOTIDE SEQUENCE [LARGE SCALE GENOMIC DNA]</scope>
    <source>
        <strain evidence="1 2">Lake Benthic</strain>
    </source>
</reference>
<keyword evidence="2" id="KW-1185">Reference proteome</keyword>